<organism evidence="1 2">
    <name type="scientific">Burkholderia mayonis</name>
    <dbReference type="NCBI Taxonomy" id="1385591"/>
    <lineage>
        <taxon>Bacteria</taxon>
        <taxon>Pseudomonadati</taxon>
        <taxon>Pseudomonadota</taxon>
        <taxon>Betaproteobacteria</taxon>
        <taxon>Burkholderiales</taxon>
        <taxon>Burkholderiaceae</taxon>
        <taxon>Burkholderia</taxon>
        <taxon>pseudomallei group</taxon>
    </lineage>
</organism>
<sequence>MNRRFVAARLVTSARFGCSRAGVECRLRIDRTMRDTRSDRDGLRTFFDLIQLSFDALRETASR</sequence>
<protein>
    <submittedName>
        <fullName evidence="1">Uncharacterized protein</fullName>
    </submittedName>
</protein>
<gene>
    <name evidence="1" type="ORF">WS70_05880</name>
</gene>
<evidence type="ECO:0000313" key="1">
    <source>
        <dbReference type="EMBL" id="AOJ01417.1"/>
    </source>
</evidence>
<reference evidence="1 2" key="1">
    <citation type="submission" date="2015-12" db="EMBL/GenBank/DDBJ databases">
        <title>Diversity of Burkholderia near neighbor genomes.</title>
        <authorList>
            <person name="Sahl J."/>
            <person name="Wagner D."/>
            <person name="Keim P."/>
        </authorList>
    </citation>
    <scope>NUCLEOTIDE SEQUENCE [LARGE SCALE GENOMIC DNA]</scope>
    <source>
        <strain evidence="1 2">BDU6</strain>
    </source>
</reference>
<dbReference type="AlphaFoldDB" id="A0A1B4FCL9"/>
<proteinExistence type="predicted"/>
<dbReference type="Proteomes" id="UP000062519">
    <property type="component" value="Chromosome 1"/>
</dbReference>
<dbReference type="EMBL" id="CP013386">
    <property type="protein sequence ID" value="AOJ01417.1"/>
    <property type="molecule type" value="Genomic_DNA"/>
</dbReference>
<dbReference type="KEGG" id="buu:WS70_05880"/>
<evidence type="ECO:0000313" key="2">
    <source>
        <dbReference type="Proteomes" id="UP000062519"/>
    </source>
</evidence>
<accession>A0A1B4FCL9</accession>
<name>A0A1B4FCL9_9BURK</name>
<keyword evidence="2" id="KW-1185">Reference proteome</keyword>